<name>A0ABP0G5T2_CLALP</name>
<proteinExistence type="predicted"/>
<accession>A0ABP0G5T2</accession>
<feature type="compositionally biased region" description="Polar residues" evidence="1">
    <location>
        <begin position="304"/>
        <end position="313"/>
    </location>
</feature>
<protein>
    <submittedName>
        <fullName evidence="2">Uncharacterized protein</fullName>
    </submittedName>
</protein>
<feature type="compositionally biased region" description="Polar residues" evidence="1">
    <location>
        <begin position="355"/>
        <end position="365"/>
    </location>
</feature>
<evidence type="ECO:0000256" key="1">
    <source>
        <dbReference type="SAM" id="MobiDB-lite"/>
    </source>
</evidence>
<sequence>MTLTMPPQTKVKWTKQSPHNNQNAKTAQALKRYLDLTLTGTKKNLAEHARHGRKGHPPSPYTFDRPDFESTIHRALSSQLGQKNTTKTPDWVHEINEKICNHNGEAPVFTENFLPSHKSEQSKIAPSRPLSGISTKSAPVVINGEMYYRPNKKHIYLQACNRPASAKEERLTRASKLRNKHRTQSMSAIPSTDANTKLQLKRMKEAKPRPLHLNKDLLPIPCHMGETPHSFIIGARYNCTHFMDSRSFARLGLYVPRKDPIRTFLKTYKGGDAFTDPGSDSDFVGYTSVRGGSSGKMQNPPRPQNIQTQTRNPASFPGTHIRKVVKEAWLSGDGQETKPPKYKPPSVASTISQTILNQGRTSQRKTPSDDNVKKANQDKNARTTSPSSGRRKSSLKTPPPKAKFNVKGQPVVTFTGLERSSPIPNQAKRNIEAVIPSTE</sequence>
<feature type="region of interest" description="Disordered" evidence="1">
    <location>
        <begin position="1"/>
        <end position="24"/>
    </location>
</feature>
<evidence type="ECO:0000313" key="3">
    <source>
        <dbReference type="Proteomes" id="UP001642483"/>
    </source>
</evidence>
<gene>
    <name evidence="2" type="ORF">CVLEPA_LOCUS19242</name>
</gene>
<dbReference type="Proteomes" id="UP001642483">
    <property type="component" value="Unassembled WGS sequence"/>
</dbReference>
<dbReference type="EMBL" id="CAWYQH010000103">
    <property type="protein sequence ID" value="CAK8687167.1"/>
    <property type="molecule type" value="Genomic_DNA"/>
</dbReference>
<feature type="compositionally biased region" description="Basic and acidic residues" evidence="1">
    <location>
        <begin position="366"/>
        <end position="381"/>
    </location>
</feature>
<comment type="caution">
    <text evidence="2">The sequence shown here is derived from an EMBL/GenBank/DDBJ whole genome shotgun (WGS) entry which is preliminary data.</text>
</comment>
<feature type="region of interest" description="Disordered" evidence="1">
    <location>
        <begin position="355"/>
        <end position="439"/>
    </location>
</feature>
<organism evidence="2 3">
    <name type="scientific">Clavelina lepadiformis</name>
    <name type="common">Light-bulb sea squirt</name>
    <name type="synonym">Ascidia lepadiformis</name>
    <dbReference type="NCBI Taxonomy" id="159417"/>
    <lineage>
        <taxon>Eukaryota</taxon>
        <taxon>Metazoa</taxon>
        <taxon>Chordata</taxon>
        <taxon>Tunicata</taxon>
        <taxon>Ascidiacea</taxon>
        <taxon>Aplousobranchia</taxon>
        <taxon>Clavelinidae</taxon>
        <taxon>Clavelina</taxon>
    </lineage>
</organism>
<feature type="region of interest" description="Disordered" evidence="1">
    <location>
        <begin position="276"/>
        <end position="318"/>
    </location>
</feature>
<feature type="compositionally biased region" description="Polar residues" evidence="1">
    <location>
        <begin position="14"/>
        <end position="24"/>
    </location>
</feature>
<keyword evidence="3" id="KW-1185">Reference proteome</keyword>
<reference evidence="2 3" key="1">
    <citation type="submission" date="2024-02" db="EMBL/GenBank/DDBJ databases">
        <authorList>
            <person name="Daric V."/>
            <person name="Darras S."/>
        </authorList>
    </citation>
    <scope>NUCLEOTIDE SEQUENCE [LARGE SCALE GENOMIC DNA]</scope>
</reference>
<evidence type="ECO:0000313" key="2">
    <source>
        <dbReference type="EMBL" id="CAK8687167.1"/>
    </source>
</evidence>